<reference evidence="2 3" key="1">
    <citation type="submission" date="2020-03" db="EMBL/GenBank/DDBJ databases">
        <title>Dissostichus mawsoni Genome sequencing and assembly.</title>
        <authorList>
            <person name="Park H."/>
        </authorList>
    </citation>
    <scope>NUCLEOTIDE SEQUENCE [LARGE SCALE GENOMIC DNA]</scope>
    <source>
        <strain evidence="2">DM0001</strain>
        <tissue evidence="2">Muscle</tissue>
    </source>
</reference>
<proteinExistence type="predicted"/>
<keyword evidence="3" id="KW-1185">Reference proteome</keyword>
<sequence>MITQDQKESRSNLGSTLDPAPACIRQEEMEGGMLAGASPVWVVTTAVRRHSEEHAPHRHSGRVQFYRGGRKDQGGEGFVPKSYPRCCTADR</sequence>
<comment type="caution">
    <text evidence="2">The sequence shown here is derived from an EMBL/GenBank/DDBJ whole genome shotgun (WGS) entry which is preliminary data.</text>
</comment>
<dbReference type="AlphaFoldDB" id="A0A7J5YA46"/>
<dbReference type="Proteomes" id="UP000518266">
    <property type="component" value="Unassembled WGS sequence"/>
</dbReference>
<feature type="region of interest" description="Disordered" evidence="1">
    <location>
        <begin position="1"/>
        <end position="21"/>
    </location>
</feature>
<gene>
    <name evidence="2" type="ORF">F7725_002929</name>
</gene>
<feature type="compositionally biased region" description="Basic and acidic residues" evidence="1">
    <location>
        <begin position="1"/>
        <end position="10"/>
    </location>
</feature>
<name>A0A7J5YA46_DISMA</name>
<protein>
    <submittedName>
        <fullName evidence="2">Uncharacterized protein</fullName>
    </submittedName>
</protein>
<evidence type="ECO:0000313" key="2">
    <source>
        <dbReference type="EMBL" id="KAF3845851.1"/>
    </source>
</evidence>
<feature type="region of interest" description="Disordered" evidence="1">
    <location>
        <begin position="51"/>
        <end position="91"/>
    </location>
</feature>
<accession>A0A7J5YA46</accession>
<dbReference type="EMBL" id="JAAKFY010000014">
    <property type="protein sequence ID" value="KAF3845851.1"/>
    <property type="molecule type" value="Genomic_DNA"/>
</dbReference>
<evidence type="ECO:0000313" key="3">
    <source>
        <dbReference type="Proteomes" id="UP000518266"/>
    </source>
</evidence>
<evidence type="ECO:0000256" key="1">
    <source>
        <dbReference type="SAM" id="MobiDB-lite"/>
    </source>
</evidence>
<organism evidence="2 3">
    <name type="scientific">Dissostichus mawsoni</name>
    <name type="common">Antarctic cod</name>
    <dbReference type="NCBI Taxonomy" id="36200"/>
    <lineage>
        <taxon>Eukaryota</taxon>
        <taxon>Metazoa</taxon>
        <taxon>Chordata</taxon>
        <taxon>Craniata</taxon>
        <taxon>Vertebrata</taxon>
        <taxon>Euteleostomi</taxon>
        <taxon>Actinopterygii</taxon>
        <taxon>Neopterygii</taxon>
        <taxon>Teleostei</taxon>
        <taxon>Neoteleostei</taxon>
        <taxon>Acanthomorphata</taxon>
        <taxon>Eupercaria</taxon>
        <taxon>Perciformes</taxon>
        <taxon>Notothenioidei</taxon>
        <taxon>Nototheniidae</taxon>
        <taxon>Dissostichus</taxon>
    </lineage>
</organism>